<dbReference type="OrthoDB" id="5419693at2"/>
<dbReference type="RefSeq" id="WP_052606963.1">
    <property type="nucleotide sequence ID" value="NZ_JXYS01000117.1"/>
</dbReference>
<keyword evidence="3" id="KW-0378">Hydrolase</keyword>
<dbReference type="GO" id="GO:0003677">
    <property type="term" value="F:DNA binding"/>
    <property type="evidence" value="ECO:0007669"/>
    <property type="project" value="InterPro"/>
</dbReference>
<comment type="caution">
    <text evidence="3">The sequence shown here is derived from an EMBL/GenBank/DDBJ whole genome shotgun (WGS) entry which is preliminary data.</text>
</comment>
<dbReference type="STRING" id="1280514.AXFE_33150"/>
<gene>
    <name evidence="3" type="primary">mazF51</name>
    <name evidence="3" type="ORF">AXFE_33150</name>
</gene>
<dbReference type="GO" id="GO:0006402">
    <property type="term" value="P:mRNA catabolic process"/>
    <property type="evidence" value="ECO:0007669"/>
    <property type="project" value="TreeGrafter"/>
</dbReference>
<sequence>MVAVPLQGEIWWAETEDKRRPVLVVTRSEAIPVLTGIIVAPLTRTIRNIPSEIRLGVNENLEVECAASFDNLQRIARSALTRRVGSLGPRFGELCHAIKAMTDC</sequence>
<comment type="similarity">
    <text evidence="1">Belongs to the PemK/MazF family.</text>
</comment>
<name>A0A0D8HDH1_9ACTN</name>
<evidence type="ECO:0000313" key="3">
    <source>
        <dbReference type="EMBL" id="KJF15832.1"/>
    </source>
</evidence>
<evidence type="ECO:0000256" key="2">
    <source>
        <dbReference type="ARBA" id="ARBA00022649"/>
    </source>
</evidence>
<dbReference type="EMBL" id="JXYS01000117">
    <property type="protein sequence ID" value="KJF15832.1"/>
    <property type="molecule type" value="Genomic_DNA"/>
</dbReference>
<dbReference type="PANTHER" id="PTHR33988:SF2">
    <property type="entry name" value="ENDORIBONUCLEASE MAZF"/>
    <property type="match status" value="1"/>
</dbReference>
<keyword evidence="2" id="KW-1277">Toxin-antitoxin system</keyword>
<proteinExistence type="inferred from homology"/>
<evidence type="ECO:0000256" key="1">
    <source>
        <dbReference type="ARBA" id="ARBA00007521"/>
    </source>
</evidence>
<dbReference type="Pfam" id="PF02452">
    <property type="entry name" value="PemK_toxin"/>
    <property type="match status" value="1"/>
</dbReference>
<dbReference type="InterPro" id="IPR011067">
    <property type="entry name" value="Plasmid_toxin/cell-grow_inhib"/>
</dbReference>
<dbReference type="GO" id="GO:0004521">
    <property type="term" value="F:RNA endonuclease activity"/>
    <property type="evidence" value="ECO:0007669"/>
    <property type="project" value="TreeGrafter"/>
</dbReference>
<dbReference type="GO" id="GO:0016787">
    <property type="term" value="F:hydrolase activity"/>
    <property type="evidence" value="ECO:0007669"/>
    <property type="project" value="UniProtKB-KW"/>
</dbReference>
<organism evidence="3 4">
    <name type="scientific">Acidithrix ferrooxidans</name>
    <dbReference type="NCBI Taxonomy" id="1280514"/>
    <lineage>
        <taxon>Bacteria</taxon>
        <taxon>Bacillati</taxon>
        <taxon>Actinomycetota</taxon>
        <taxon>Acidimicrobiia</taxon>
        <taxon>Acidimicrobiales</taxon>
        <taxon>Acidimicrobiaceae</taxon>
        <taxon>Acidithrix</taxon>
    </lineage>
</organism>
<dbReference type="GO" id="GO:0016075">
    <property type="term" value="P:rRNA catabolic process"/>
    <property type="evidence" value="ECO:0007669"/>
    <property type="project" value="TreeGrafter"/>
</dbReference>
<evidence type="ECO:0000313" key="4">
    <source>
        <dbReference type="Proteomes" id="UP000032360"/>
    </source>
</evidence>
<dbReference type="EC" id="3.1.-.-" evidence="3"/>
<dbReference type="AlphaFoldDB" id="A0A0D8HDH1"/>
<dbReference type="Gene3D" id="2.30.30.110">
    <property type="match status" value="1"/>
</dbReference>
<dbReference type="SUPFAM" id="SSF50118">
    <property type="entry name" value="Cell growth inhibitor/plasmid maintenance toxic component"/>
    <property type="match status" value="1"/>
</dbReference>
<reference evidence="3 4" key="1">
    <citation type="submission" date="2015-01" db="EMBL/GenBank/DDBJ databases">
        <title>Draft genome of the acidophilic iron oxidizer Acidithrix ferrooxidans strain Py-F3.</title>
        <authorList>
            <person name="Poehlein A."/>
            <person name="Eisen S."/>
            <person name="Schloemann M."/>
            <person name="Johnson B.D."/>
            <person name="Daniel R."/>
            <person name="Muehling M."/>
        </authorList>
    </citation>
    <scope>NUCLEOTIDE SEQUENCE [LARGE SCALE GENOMIC DNA]</scope>
    <source>
        <strain evidence="3 4">Py-F3</strain>
    </source>
</reference>
<dbReference type="InterPro" id="IPR003477">
    <property type="entry name" value="PemK-like"/>
</dbReference>
<dbReference type="Proteomes" id="UP000032360">
    <property type="component" value="Unassembled WGS sequence"/>
</dbReference>
<accession>A0A0D8HDH1</accession>
<keyword evidence="4" id="KW-1185">Reference proteome</keyword>
<dbReference type="PANTHER" id="PTHR33988">
    <property type="entry name" value="ENDORIBONUCLEASE MAZF-RELATED"/>
    <property type="match status" value="1"/>
</dbReference>
<protein>
    <submittedName>
        <fullName evidence="3">Toxin MazF5</fullName>
        <ecNumber evidence="3">3.1.-.-</ecNumber>
    </submittedName>
</protein>